<evidence type="ECO:0000256" key="12">
    <source>
        <dbReference type="ARBA" id="ARBA00042242"/>
    </source>
</evidence>
<dbReference type="HAMAP" id="MF_00138">
    <property type="entry name" value="GARS"/>
    <property type="match status" value="1"/>
</dbReference>
<evidence type="ECO:0000256" key="14">
    <source>
        <dbReference type="HAMAP-Rule" id="MF_00138"/>
    </source>
</evidence>
<evidence type="ECO:0000256" key="10">
    <source>
        <dbReference type="ARBA" id="ARBA00023211"/>
    </source>
</evidence>
<dbReference type="SUPFAM" id="SSF51246">
    <property type="entry name" value="Rudiment single hybrid motif"/>
    <property type="match status" value="1"/>
</dbReference>
<comment type="cofactor">
    <cofactor evidence="2">
        <name>Mg(2+)</name>
        <dbReference type="ChEBI" id="CHEBI:18420"/>
    </cofactor>
</comment>
<dbReference type="PANTHER" id="PTHR43472:SF1">
    <property type="entry name" value="PHOSPHORIBOSYLAMINE--GLYCINE LIGASE, CHLOROPLASTIC"/>
    <property type="match status" value="1"/>
</dbReference>
<dbReference type="EC" id="6.3.4.13" evidence="4 14"/>
<keyword evidence="9 15" id="KW-0067">ATP-binding</keyword>
<dbReference type="InterPro" id="IPR020559">
    <property type="entry name" value="PRibGlycinamide_synth_CS"/>
</dbReference>
<evidence type="ECO:0000256" key="1">
    <source>
        <dbReference type="ARBA" id="ARBA00001936"/>
    </source>
</evidence>
<dbReference type="InterPro" id="IPR013815">
    <property type="entry name" value="ATP_grasp_subdomain_1"/>
</dbReference>
<dbReference type="InterPro" id="IPR011054">
    <property type="entry name" value="Rudment_hybrid_motif"/>
</dbReference>
<dbReference type="FunFam" id="3.30.470.20:FF:000018">
    <property type="entry name" value="Trifunctional purine biosynthetic protein adenosine-3"/>
    <property type="match status" value="1"/>
</dbReference>
<evidence type="ECO:0000256" key="11">
    <source>
        <dbReference type="ARBA" id="ARBA00038345"/>
    </source>
</evidence>
<comment type="similarity">
    <text evidence="11 14">Belongs to the GARS family.</text>
</comment>
<keyword evidence="7 15" id="KW-0547">Nucleotide-binding</keyword>
<protein>
    <recommendedName>
        <fullName evidence="4 14">Phosphoribosylamine--glycine ligase</fullName>
        <ecNumber evidence="4 14">6.3.4.13</ecNumber>
    </recommendedName>
    <alternativeName>
        <fullName evidence="14">GARS</fullName>
    </alternativeName>
    <alternativeName>
        <fullName evidence="12 14">Glycinamide ribonucleotide synthetase</fullName>
    </alternativeName>
    <alternativeName>
        <fullName evidence="13 14">Phosphoribosylglycinamide synthetase</fullName>
    </alternativeName>
</protein>
<dbReference type="Gene3D" id="3.90.600.10">
    <property type="entry name" value="Phosphoribosylglycinamide synthetase, C-terminal domain"/>
    <property type="match status" value="1"/>
</dbReference>
<dbReference type="Gene3D" id="3.30.470.20">
    <property type="entry name" value="ATP-grasp fold, B domain"/>
    <property type="match status" value="1"/>
</dbReference>
<evidence type="ECO:0000256" key="15">
    <source>
        <dbReference type="PROSITE-ProRule" id="PRU00409"/>
    </source>
</evidence>
<name>A0A6N2SN90_9FIRM</name>
<comment type="catalytic activity">
    <reaction evidence="14">
        <text>5-phospho-beta-D-ribosylamine + glycine + ATP = N(1)-(5-phospho-beta-D-ribosyl)glycinamide + ADP + phosphate + H(+)</text>
        <dbReference type="Rhea" id="RHEA:17453"/>
        <dbReference type="ChEBI" id="CHEBI:15378"/>
        <dbReference type="ChEBI" id="CHEBI:30616"/>
        <dbReference type="ChEBI" id="CHEBI:43474"/>
        <dbReference type="ChEBI" id="CHEBI:57305"/>
        <dbReference type="ChEBI" id="CHEBI:58681"/>
        <dbReference type="ChEBI" id="CHEBI:143788"/>
        <dbReference type="ChEBI" id="CHEBI:456216"/>
        <dbReference type="EC" id="6.3.4.13"/>
    </reaction>
</comment>
<dbReference type="InterPro" id="IPR020562">
    <property type="entry name" value="PRibGlycinamide_synth_N"/>
</dbReference>
<evidence type="ECO:0000313" key="17">
    <source>
        <dbReference type="EMBL" id="VYS94549.1"/>
    </source>
</evidence>
<dbReference type="SMART" id="SM01210">
    <property type="entry name" value="GARS_C"/>
    <property type="match status" value="1"/>
</dbReference>
<evidence type="ECO:0000259" key="16">
    <source>
        <dbReference type="PROSITE" id="PS50975"/>
    </source>
</evidence>
<evidence type="ECO:0000256" key="4">
    <source>
        <dbReference type="ARBA" id="ARBA00013255"/>
    </source>
</evidence>
<keyword evidence="8 14" id="KW-0658">Purine biosynthesis</keyword>
<dbReference type="SMART" id="SM01209">
    <property type="entry name" value="GARS_A"/>
    <property type="match status" value="1"/>
</dbReference>
<organism evidence="17">
    <name type="scientific">uncultured Anaerotruncus sp</name>
    <dbReference type="NCBI Taxonomy" id="905011"/>
    <lineage>
        <taxon>Bacteria</taxon>
        <taxon>Bacillati</taxon>
        <taxon>Bacillota</taxon>
        <taxon>Clostridia</taxon>
        <taxon>Eubacteriales</taxon>
        <taxon>Oscillospiraceae</taxon>
        <taxon>Anaerotruncus</taxon>
        <taxon>environmental samples</taxon>
    </lineage>
</organism>
<dbReference type="InterPro" id="IPR011761">
    <property type="entry name" value="ATP-grasp"/>
</dbReference>
<reference evidence="17" key="1">
    <citation type="submission" date="2019-11" db="EMBL/GenBank/DDBJ databases">
        <authorList>
            <person name="Feng L."/>
        </authorList>
    </citation>
    <scope>NUCLEOTIDE SEQUENCE</scope>
    <source>
        <strain evidence="17">AundefinedLFYP135</strain>
    </source>
</reference>
<dbReference type="InterPro" id="IPR020561">
    <property type="entry name" value="PRibGlycinamid_synth_ATP-grasp"/>
</dbReference>
<dbReference type="GO" id="GO:0009113">
    <property type="term" value="P:purine nucleobase biosynthetic process"/>
    <property type="evidence" value="ECO:0007669"/>
    <property type="project" value="InterPro"/>
</dbReference>
<dbReference type="SUPFAM" id="SSF52440">
    <property type="entry name" value="PreATP-grasp domain"/>
    <property type="match status" value="1"/>
</dbReference>
<evidence type="ECO:0000256" key="3">
    <source>
        <dbReference type="ARBA" id="ARBA00005174"/>
    </source>
</evidence>
<dbReference type="Gene3D" id="3.40.50.20">
    <property type="match status" value="1"/>
</dbReference>
<evidence type="ECO:0000256" key="6">
    <source>
        <dbReference type="ARBA" id="ARBA00022723"/>
    </source>
</evidence>
<dbReference type="InterPro" id="IPR020560">
    <property type="entry name" value="PRibGlycinamide_synth_C-dom"/>
</dbReference>
<dbReference type="SUPFAM" id="SSF56059">
    <property type="entry name" value="Glutathione synthetase ATP-binding domain-like"/>
    <property type="match status" value="1"/>
</dbReference>
<evidence type="ECO:0000256" key="2">
    <source>
        <dbReference type="ARBA" id="ARBA00001946"/>
    </source>
</evidence>
<evidence type="ECO:0000256" key="9">
    <source>
        <dbReference type="ARBA" id="ARBA00022840"/>
    </source>
</evidence>
<dbReference type="PROSITE" id="PS50975">
    <property type="entry name" value="ATP_GRASP"/>
    <property type="match status" value="1"/>
</dbReference>
<dbReference type="InterPro" id="IPR016185">
    <property type="entry name" value="PreATP-grasp_dom_sf"/>
</dbReference>
<comment type="pathway">
    <text evidence="3 14">Purine metabolism; IMP biosynthesis via de novo pathway; N(1)-(5-phospho-D-ribosyl)glycinamide from 5-phospho-alpha-D-ribose 1-diphosphate: step 2/2.</text>
</comment>
<feature type="domain" description="ATP-grasp" evidence="16">
    <location>
        <begin position="107"/>
        <end position="314"/>
    </location>
</feature>
<dbReference type="InterPro" id="IPR037123">
    <property type="entry name" value="PRibGlycinamide_synth_C_sf"/>
</dbReference>
<keyword evidence="6" id="KW-0479">Metal-binding</keyword>
<gene>
    <name evidence="14 17" type="primary">purD</name>
    <name evidence="17" type="ORF">AULFYP135_01021</name>
</gene>
<evidence type="ECO:0000256" key="8">
    <source>
        <dbReference type="ARBA" id="ARBA00022755"/>
    </source>
</evidence>
<dbReference type="Pfam" id="PF01071">
    <property type="entry name" value="GARS_A"/>
    <property type="match status" value="1"/>
</dbReference>
<dbReference type="UniPathway" id="UPA00074">
    <property type="reaction ID" value="UER00125"/>
</dbReference>
<sequence length="423" mass="44872">MQILVIGSGGREHAVIKALKKSPKVDALYCCPGNGGIAADATCIPIKATDIEGVVAFAKEKAIDLVFVTPDDPLVLGMVDALEEAGIRAFGPRKNAAILEGSKVFSKNLMKKYGIPTAAYETFDDPQKAIAYIENFNRYPIVIKADGLALGKGVLIAGSFGEAREAVKSIMEDKAFGQSGNHIVVEEFLEGVEVSVLAFTDSKTVCPMPSSMDHKRAFDGDQGLNTGGMGTICPNPLYTPAIAQRCQKEIFEPTIAAMAKEGRPFRGVLYFGLMLTEKGPYVIEYNCRFGDPETQVILPLLKTDLVEIIEAVEKGTLSQLDIQWEDAAAACVILASGGYPQSYEKGLPISGLDAHGQADGVTIYHAGTALADGGYKTAGGRVLGVTAVAPTLREALDAAYAAAGKIDFPKKQFRTDIGAKALS</sequence>
<dbReference type="GO" id="GO:0005524">
    <property type="term" value="F:ATP binding"/>
    <property type="evidence" value="ECO:0007669"/>
    <property type="project" value="UniProtKB-UniRule"/>
</dbReference>
<dbReference type="EMBL" id="CACRSL010000003">
    <property type="protein sequence ID" value="VYS94549.1"/>
    <property type="molecule type" value="Genomic_DNA"/>
</dbReference>
<dbReference type="PANTHER" id="PTHR43472">
    <property type="entry name" value="PHOSPHORIBOSYLAMINE--GLYCINE LIGASE"/>
    <property type="match status" value="1"/>
</dbReference>
<dbReference type="GO" id="GO:0046872">
    <property type="term" value="F:metal ion binding"/>
    <property type="evidence" value="ECO:0007669"/>
    <property type="project" value="UniProtKB-KW"/>
</dbReference>
<keyword evidence="10" id="KW-0464">Manganese</keyword>
<proteinExistence type="inferred from homology"/>
<evidence type="ECO:0000256" key="13">
    <source>
        <dbReference type="ARBA" id="ARBA00042864"/>
    </source>
</evidence>
<dbReference type="GO" id="GO:0004637">
    <property type="term" value="F:phosphoribosylamine-glycine ligase activity"/>
    <property type="evidence" value="ECO:0007669"/>
    <property type="project" value="UniProtKB-UniRule"/>
</dbReference>
<evidence type="ECO:0000256" key="5">
    <source>
        <dbReference type="ARBA" id="ARBA00022598"/>
    </source>
</evidence>
<evidence type="ECO:0000256" key="7">
    <source>
        <dbReference type="ARBA" id="ARBA00022741"/>
    </source>
</evidence>
<dbReference type="FunFam" id="3.90.600.10:FF:000001">
    <property type="entry name" value="Trifunctional purine biosynthetic protein adenosine-3"/>
    <property type="match status" value="1"/>
</dbReference>
<dbReference type="NCBIfam" id="TIGR00877">
    <property type="entry name" value="purD"/>
    <property type="match status" value="1"/>
</dbReference>
<dbReference type="FunFam" id="3.30.1490.20:FF:000006">
    <property type="entry name" value="phosphoribosylamine--glycine ligase, chloroplastic-like"/>
    <property type="match status" value="1"/>
</dbReference>
<dbReference type="AlphaFoldDB" id="A0A6N2SN90"/>
<dbReference type="InterPro" id="IPR000115">
    <property type="entry name" value="PRibGlycinamide_synth"/>
</dbReference>
<accession>A0A6N2SN90</accession>
<comment type="cofactor">
    <cofactor evidence="1">
        <name>Mn(2+)</name>
        <dbReference type="ChEBI" id="CHEBI:29035"/>
    </cofactor>
</comment>
<dbReference type="Pfam" id="PF02844">
    <property type="entry name" value="GARS_N"/>
    <property type="match status" value="1"/>
</dbReference>
<keyword evidence="5 14" id="KW-0436">Ligase</keyword>
<dbReference type="PROSITE" id="PS00184">
    <property type="entry name" value="GARS"/>
    <property type="match status" value="1"/>
</dbReference>
<dbReference type="Gene3D" id="3.30.1490.20">
    <property type="entry name" value="ATP-grasp fold, A domain"/>
    <property type="match status" value="1"/>
</dbReference>
<dbReference type="Pfam" id="PF02843">
    <property type="entry name" value="GARS_C"/>
    <property type="match status" value="1"/>
</dbReference>
<dbReference type="GO" id="GO:0006189">
    <property type="term" value="P:'de novo' IMP biosynthetic process"/>
    <property type="evidence" value="ECO:0007669"/>
    <property type="project" value="UniProtKB-UniRule"/>
</dbReference>